<evidence type="ECO:0000259" key="6">
    <source>
        <dbReference type="Pfam" id="PF21715"/>
    </source>
</evidence>
<dbReference type="InterPro" id="IPR048715">
    <property type="entry name" value="CggR_N"/>
</dbReference>
<accession>A0A9X4KMJ0</accession>
<gene>
    <name evidence="7" type="ORF">OMP38_20725</name>
</gene>
<reference evidence="7 8" key="1">
    <citation type="submission" date="2022-10" db="EMBL/GenBank/DDBJ databases">
        <title>Comparative genomic analysis of Cohnella hashimotonis sp. nov., isolated from the International Space Station.</title>
        <authorList>
            <person name="Simpson A."/>
            <person name="Venkateswaran K."/>
        </authorList>
    </citation>
    <scope>NUCLEOTIDE SEQUENCE [LARGE SCALE GENOMIC DNA]</scope>
    <source>
        <strain evidence="7 8">DSM 18997</strain>
    </source>
</reference>
<evidence type="ECO:0008006" key="9">
    <source>
        <dbReference type="Google" id="ProtNLM"/>
    </source>
</evidence>
<dbReference type="Proteomes" id="UP001153387">
    <property type="component" value="Unassembled WGS sequence"/>
</dbReference>
<evidence type="ECO:0000256" key="2">
    <source>
        <dbReference type="ARBA" id="ARBA00023015"/>
    </source>
</evidence>
<dbReference type="PANTHER" id="PTHR34294:SF5">
    <property type="entry name" value="CENTRAL GLYCOLYTIC GENES REGULATOR"/>
    <property type="match status" value="1"/>
</dbReference>
<evidence type="ECO:0000313" key="8">
    <source>
        <dbReference type="Proteomes" id="UP001153387"/>
    </source>
</evidence>
<keyword evidence="4" id="KW-0804">Transcription</keyword>
<comment type="caution">
    <text evidence="7">The sequence shown here is derived from an EMBL/GenBank/DDBJ whole genome shotgun (WGS) entry which is preliminary data.</text>
</comment>
<keyword evidence="8" id="KW-1185">Reference proteome</keyword>
<proteinExistence type="inferred from homology"/>
<protein>
    <recommendedName>
        <fullName evidence="9">Sugar-binding domain-containing protein</fullName>
    </recommendedName>
</protein>
<dbReference type="InterPro" id="IPR036390">
    <property type="entry name" value="WH_DNA-bd_sf"/>
</dbReference>
<dbReference type="InterPro" id="IPR051054">
    <property type="entry name" value="SorC_transcr_regulators"/>
</dbReference>
<dbReference type="Pfam" id="PF04198">
    <property type="entry name" value="Sugar-bind"/>
    <property type="match status" value="1"/>
</dbReference>
<keyword evidence="2" id="KW-0805">Transcription regulation</keyword>
<feature type="domain" description="Sugar-binding" evidence="5">
    <location>
        <begin position="90"/>
        <end position="337"/>
    </location>
</feature>
<dbReference type="Gene3D" id="3.40.50.1360">
    <property type="match status" value="1"/>
</dbReference>
<evidence type="ECO:0000259" key="5">
    <source>
        <dbReference type="Pfam" id="PF04198"/>
    </source>
</evidence>
<dbReference type="RefSeq" id="WP_277566755.1">
    <property type="nucleotide sequence ID" value="NZ_JAPDHZ010000003.1"/>
</dbReference>
<dbReference type="InterPro" id="IPR037171">
    <property type="entry name" value="NagB/RpiA_transferase-like"/>
</dbReference>
<dbReference type="Gene3D" id="1.10.10.10">
    <property type="entry name" value="Winged helix-like DNA-binding domain superfamily/Winged helix DNA-binding domain"/>
    <property type="match status" value="1"/>
</dbReference>
<dbReference type="EMBL" id="JAPDHZ010000003">
    <property type="protein sequence ID" value="MDG0793022.1"/>
    <property type="molecule type" value="Genomic_DNA"/>
</dbReference>
<dbReference type="Pfam" id="PF21715">
    <property type="entry name" value="CggR_N"/>
    <property type="match status" value="1"/>
</dbReference>
<organism evidence="7 8">
    <name type="scientific">Cohnella ginsengisoli</name>
    <dbReference type="NCBI Taxonomy" id="425004"/>
    <lineage>
        <taxon>Bacteria</taxon>
        <taxon>Bacillati</taxon>
        <taxon>Bacillota</taxon>
        <taxon>Bacilli</taxon>
        <taxon>Bacillales</taxon>
        <taxon>Paenibacillaceae</taxon>
        <taxon>Cohnella</taxon>
    </lineage>
</organism>
<evidence type="ECO:0000256" key="4">
    <source>
        <dbReference type="ARBA" id="ARBA00023163"/>
    </source>
</evidence>
<dbReference type="PANTHER" id="PTHR34294">
    <property type="entry name" value="TRANSCRIPTIONAL REGULATOR-RELATED"/>
    <property type="match status" value="1"/>
</dbReference>
<dbReference type="SUPFAM" id="SSF100950">
    <property type="entry name" value="NagB/RpiA/CoA transferase-like"/>
    <property type="match status" value="1"/>
</dbReference>
<dbReference type="GO" id="GO:0003677">
    <property type="term" value="F:DNA binding"/>
    <property type="evidence" value="ECO:0007669"/>
    <property type="project" value="UniProtKB-KW"/>
</dbReference>
<dbReference type="InterPro" id="IPR007324">
    <property type="entry name" value="Sugar-bd_dom_put"/>
</dbReference>
<evidence type="ECO:0000256" key="3">
    <source>
        <dbReference type="ARBA" id="ARBA00023125"/>
    </source>
</evidence>
<dbReference type="SUPFAM" id="SSF46785">
    <property type="entry name" value="Winged helix' DNA-binding domain"/>
    <property type="match status" value="1"/>
</dbReference>
<dbReference type="GO" id="GO:0030246">
    <property type="term" value="F:carbohydrate binding"/>
    <property type="evidence" value="ECO:0007669"/>
    <property type="project" value="InterPro"/>
</dbReference>
<feature type="domain" description="CggR N-terminal DNA binding" evidence="6">
    <location>
        <begin position="18"/>
        <end position="88"/>
    </location>
</feature>
<keyword evidence="3" id="KW-0238">DNA-binding</keyword>
<sequence>MRNILEMQKKLVPDIMQVLQKRYDILRRIGVTGTGGRRTLAASLDLTERTLRAELDLLRSQGLVEAGTTGVSLTDRGRRLLDEMEPMVRELFGLSDLEAALRKRFGLKQAVVVPGDSDVSEEAKRELGRAGSKVLRRVIGPGDVVAVMGGTTMARMASQFSVPSPLRDNWFVPARGGLGESVDYQANTIASELAKRTGARYRMLHVPDHLSEDAYQTIMQEPNVREVVDMIRSARIVVHGIGDASAMARRRKLDAGTVQEILRDGALAEAFGYYFDREGAVVHRMATAGLRLEDIEAAESVIGIAGGRSKGEAIAAVMRFGHDDVLVTDEAAAEEALKHAGV</sequence>
<dbReference type="AlphaFoldDB" id="A0A9X4KMJ0"/>
<evidence type="ECO:0000313" key="7">
    <source>
        <dbReference type="EMBL" id="MDG0793022.1"/>
    </source>
</evidence>
<name>A0A9X4KMJ0_9BACL</name>
<dbReference type="InterPro" id="IPR036388">
    <property type="entry name" value="WH-like_DNA-bd_sf"/>
</dbReference>
<comment type="similarity">
    <text evidence="1">Belongs to the SorC transcriptional regulatory family.</text>
</comment>
<evidence type="ECO:0000256" key="1">
    <source>
        <dbReference type="ARBA" id="ARBA00010466"/>
    </source>
</evidence>